<evidence type="ECO:0000313" key="4">
    <source>
        <dbReference type="Proteomes" id="UP001497623"/>
    </source>
</evidence>
<dbReference type="EMBL" id="CAXKWB010022805">
    <property type="protein sequence ID" value="CAL4124631.1"/>
    <property type="molecule type" value="Genomic_DNA"/>
</dbReference>
<protein>
    <recommendedName>
        <fullName evidence="2">Calponin-homology (CH) domain-containing protein</fullName>
    </recommendedName>
</protein>
<dbReference type="InterPro" id="IPR001715">
    <property type="entry name" value="CH_dom"/>
</dbReference>
<dbReference type="Pfam" id="PF00307">
    <property type="entry name" value="CH"/>
    <property type="match status" value="1"/>
</dbReference>
<keyword evidence="4" id="KW-1185">Reference proteome</keyword>
<sequence>MSLQRQVQAKMFGKRDQEQEAEALAWICAVLGETFPENMAYEDILRDGQVLCRVMNKLSPGSIKKINTGGGQFKMMENITNFNTAIGKYGVPIVDKFQTADLYEKKDINQVTGTIFALGRTTYKHSEWPGPWLGPKPAEENVRVFSEETIAAGKAHIGLQAGSNKGANQSGEIGSRRMIIQGK</sequence>
<gene>
    <name evidence="3" type="ORF">MNOR_LOCUS24668</name>
</gene>
<comment type="caution">
    <text evidence="3">The sequence shown here is derived from an EMBL/GenBank/DDBJ whole genome shotgun (WGS) entry which is preliminary data.</text>
</comment>
<reference evidence="3 4" key="1">
    <citation type="submission" date="2024-05" db="EMBL/GenBank/DDBJ databases">
        <authorList>
            <person name="Wallberg A."/>
        </authorList>
    </citation>
    <scope>NUCLEOTIDE SEQUENCE [LARGE SCALE GENOMIC DNA]</scope>
</reference>
<dbReference type="InterPro" id="IPR050606">
    <property type="entry name" value="Calponin-like"/>
</dbReference>
<evidence type="ECO:0000259" key="2">
    <source>
        <dbReference type="PROSITE" id="PS50021"/>
    </source>
</evidence>
<dbReference type="GO" id="GO:0015629">
    <property type="term" value="C:actin cytoskeleton"/>
    <property type="evidence" value="ECO:0007669"/>
    <property type="project" value="TreeGrafter"/>
</dbReference>
<dbReference type="GO" id="GO:0007015">
    <property type="term" value="P:actin filament organization"/>
    <property type="evidence" value="ECO:0007669"/>
    <property type="project" value="TreeGrafter"/>
</dbReference>
<dbReference type="InterPro" id="IPR000557">
    <property type="entry name" value="Calponin_repeat"/>
</dbReference>
<dbReference type="PANTHER" id="PTHR47385">
    <property type="entry name" value="CALPONIN"/>
    <property type="match status" value="1"/>
</dbReference>
<dbReference type="SMART" id="SM00033">
    <property type="entry name" value="CH"/>
    <property type="match status" value="1"/>
</dbReference>
<dbReference type="GO" id="GO:0051015">
    <property type="term" value="F:actin filament binding"/>
    <property type="evidence" value="ECO:0007669"/>
    <property type="project" value="TreeGrafter"/>
</dbReference>
<accession>A0AAV2RHV0</accession>
<comment type="similarity">
    <text evidence="1">Belongs to the calponin family.</text>
</comment>
<dbReference type="Gene3D" id="1.10.418.10">
    <property type="entry name" value="Calponin-like domain"/>
    <property type="match status" value="1"/>
</dbReference>
<proteinExistence type="inferred from homology"/>
<dbReference type="Proteomes" id="UP001497623">
    <property type="component" value="Unassembled WGS sequence"/>
</dbReference>
<dbReference type="InterPro" id="IPR036872">
    <property type="entry name" value="CH_dom_sf"/>
</dbReference>
<dbReference type="PRINTS" id="PR00888">
    <property type="entry name" value="SM22CALPONIN"/>
</dbReference>
<dbReference type="SUPFAM" id="SSF47576">
    <property type="entry name" value="Calponin-homology domain, CH-domain"/>
    <property type="match status" value="1"/>
</dbReference>
<evidence type="ECO:0000256" key="1">
    <source>
        <dbReference type="ARBA" id="ARBA00009631"/>
    </source>
</evidence>
<dbReference type="PROSITE" id="PS50021">
    <property type="entry name" value="CH"/>
    <property type="match status" value="1"/>
</dbReference>
<name>A0AAV2RHV0_MEGNR</name>
<feature type="domain" description="Calponin-homology (CH)" evidence="2">
    <location>
        <begin position="17"/>
        <end position="122"/>
    </location>
</feature>
<dbReference type="CDD" id="cd21207">
    <property type="entry name" value="CH_dMP20-like"/>
    <property type="match status" value="1"/>
</dbReference>
<dbReference type="InterPro" id="IPR003096">
    <property type="entry name" value="SM22_calponin"/>
</dbReference>
<dbReference type="AlphaFoldDB" id="A0AAV2RHV0"/>
<dbReference type="Pfam" id="PF00402">
    <property type="entry name" value="Calponin"/>
    <property type="match status" value="1"/>
</dbReference>
<dbReference type="PANTHER" id="PTHR47385:SF24">
    <property type="entry name" value="MUSCLE-SPECIFIC PROTEIN 20"/>
    <property type="match status" value="1"/>
</dbReference>
<evidence type="ECO:0000313" key="3">
    <source>
        <dbReference type="EMBL" id="CAL4124631.1"/>
    </source>
</evidence>
<organism evidence="3 4">
    <name type="scientific">Meganyctiphanes norvegica</name>
    <name type="common">Northern krill</name>
    <name type="synonym">Thysanopoda norvegica</name>
    <dbReference type="NCBI Taxonomy" id="48144"/>
    <lineage>
        <taxon>Eukaryota</taxon>
        <taxon>Metazoa</taxon>
        <taxon>Ecdysozoa</taxon>
        <taxon>Arthropoda</taxon>
        <taxon>Crustacea</taxon>
        <taxon>Multicrustacea</taxon>
        <taxon>Malacostraca</taxon>
        <taxon>Eumalacostraca</taxon>
        <taxon>Eucarida</taxon>
        <taxon>Euphausiacea</taxon>
        <taxon>Euphausiidae</taxon>
        <taxon>Meganyctiphanes</taxon>
    </lineage>
</organism>